<dbReference type="InterPro" id="IPR023346">
    <property type="entry name" value="Lysozyme-like_dom_sf"/>
</dbReference>
<protein>
    <recommendedName>
        <fullName evidence="2">CwlT-like lysozyme domain-containing protein</fullName>
    </recommendedName>
</protein>
<evidence type="ECO:0000259" key="2">
    <source>
        <dbReference type="Pfam" id="PF13702"/>
    </source>
</evidence>
<comment type="caution">
    <text evidence="3">The sequence shown here is derived from an EMBL/GenBank/DDBJ whole genome shotgun (WGS) entry which is preliminary data.</text>
</comment>
<gene>
    <name evidence="3" type="ORF">HNQ37_001245</name>
</gene>
<proteinExistence type="predicted"/>
<keyword evidence="4" id="KW-1185">Reference proteome</keyword>
<dbReference type="GO" id="GO:0009986">
    <property type="term" value="C:cell surface"/>
    <property type="evidence" value="ECO:0007669"/>
    <property type="project" value="UniProtKB-SubCell"/>
</dbReference>
<reference evidence="3 4" key="1">
    <citation type="submission" date="2020-08" db="EMBL/GenBank/DDBJ databases">
        <title>Genomic Encyclopedia of Type Strains, Phase IV (KMG-IV): sequencing the most valuable type-strain genomes for metagenomic binning, comparative biology and taxonomic classification.</title>
        <authorList>
            <person name="Goeker M."/>
        </authorList>
    </citation>
    <scope>NUCLEOTIDE SEQUENCE [LARGE SCALE GENOMIC DNA]</scope>
    <source>
        <strain evidence="3 4">DSM 14925</strain>
    </source>
</reference>
<dbReference type="Pfam" id="PF13702">
    <property type="entry name" value="Lysozyme_like"/>
    <property type="match status" value="1"/>
</dbReference>
<organism evidence="3 4">
    <name type="scientific">Lactovum miscens</name>
    <dbReference type="NCBI Taxonomy" id="190387"/>
    <lineage>
        <taxon>Bacteria</taxon>
        <taxon>Bacillati</taxon>
        <taxon>Bacillota</taxon>
        <taxon>Bacilli</taxon>
        <taxon>Lactobacillales</taxon>
        <taxon>Streptococcaceae</taxon>
        <taxon>Lactovum</taxon>
    </lineage>
</organism>
<dbReference type="CDD" id="cd16891">
    <property type="entry name" value="CwlT-like"/>
    <property type="match status" value="1"/>
</dbReference>
<dbReference type="RefSeq" id="WP_183540316.1">
    <property type="nucleotide sequence ID" value="NZ_DASWOY010000050.1"/>
</dbReference>
<comment type="subcellular location">
    <subcellularLocation>
        <location evidence="1">Cell surface</location>
    </subcellularLocation>
</comment>
<dbReference type="Gene3D" id="1.10.530.10">
    <property type="match status" value="1"/>
</dbReference>
<evidence type="ECO:0000313" key="4">
    <source>
        <dbReference type="Proteomes" id="UP000562464"/>
    </source>
</evidence>
<dbReference type="AlphaFoldDB" id="A0A841C9T9"/>
<name>A0A841C9T9_9LACT</name>
<feature type="domain" description="CwlT-like lysozyme" evidence="2">
    <location>
        <begin position="29"/>
        <end position="190"/>
    </location>
</feature>
<dbReference type="Proteomes" id="UP000562464">
    <property type="component" value="Unassembled WGS sequence"/>
</dbReference>
<sequence length="201" mass="22150">MIKKLLSLLVIVGLAFGGFYAYKTHKDVKNVETYSSIVNAELEKDGLPSSDKNLVLAIIYQETKGGEVDVMQSSESVSGTTNTTNDSTASIQNGVAHLADMLTYAQSKSVDVWTAVQAYNFGKSYIDYIASNGGKNTLDLAAKYSKEVVAPSLGNGTGETYQHLNIMSFFYNGGKLYRNGGNLFYAQEVYYKMNLMSWFNW</sequence>
<accession>A0A841C9T9</accession>
<dbReference type="InterPro" id="IPR047194">
    <property type="entry name" value="CwlT-like_lysozyme"/>
</dbReference>
<evidence type="ECO:0000256" key="1">
    <source>
        <dbReference type="ARBA" id="ARBA00004241"/>
    </source>
</evidence>
<dbReference type="EMBL" id="JACHHV010000021">
    <property type="protein sequence ID" value="MBB5888352.1"/>
    <property type="molecule type" value="Genomic_DNA"/>
</dbReference>
<evidence type="ECO:0000313" key="3">
    <source>
        <dbReference type="EMBL" id="MBB5888352.1"/>
    </source>
</evidence>
<dbReference type="SUPFAM" id="SSF53955">
    <property type="entry name" value="Lysozyme-like"/>
    <property type="match status" value="1"/>
</dbReference>